<sequence length="467" mass="50783">MTYPGLSRRQDPHAFVEDYLAAHPEDVLAVDEAIAADQGVTGLIYALAARGREEMLLCRNVSGVPVPVVSNVFASRRRIARLFDAEPRRLHEAFAARAARPLAPRRVDSGPIREVVHTGADVDLATVPMLRHFASDRAPYITSGIIVAEDPETGAGNLSYHRSMIHSPNELATSLHSRGDLWRILGRYAERGKPMPVAMVIGGHPLFMLAASARVGYEVDERAIAGGLLGEPLEVVPTPEHGIAVPAWSDFVLEGTIDPGAYAEEGPFGEFSGYSSNRSTNNVIRVTSIMRRDRPILFDVEGGNTAEHLNLARIPRESEMAEKLRTRFPDVTAVHYPTSGTHFHCYVALRQSRPGQARQVMLGLLGWDPYVKTVVAVDSDIDITDDAAVLWALATHFQPHRDILTADGLPGSPLDPSSTSDGTTSRMGLDATRGPDFDGRRIEISDDALAHARTILEQNTSHGGTHA</sequence>
<feature type="domain" description="3-octaprenyl-4-hydroxybenzoate carboxy-lyase-like N-terminal" evidence="4">
    <location>
        <begin position="25"/>
        <end position="96"/>
    </location>
</feature>
<dbReference type="SUPFAM" id="SSF143968">
    <property type="entry name" value="UbiD C-terminal domain-like"/>
    <property type="match status" value="1"/>
</dbReference>
<gene>
    <name evidence="6" type="ORF">DFR70_1011038</name>
</gene>
<dbReference type="AlphaFoldDB" id="A0A318L0F3"/>
<dbReference type="NCBIfam" id="TIGR00148">
    <property type="entry name" value="UbiD family decarboxylase"/>
    <property type="match status" value="1"/>
</dbReference>
<dbReference type="EMBL" id="QJKF01000001">
    <property type="protein sequence ID" value="PXX71604.1"/>
    <property type="molecule type" value="Genomic_DNA"/>
</dbReference>
<dbReference type="Proteomes" id="UP000247569">
    <property type="component" value="Unassembled WGS sequence"/>
</dbReference>
<feature type="domain" description="3-octaprenyl-4-hydroxybenzoate carboxy-lyase-like C-terminal" evidence="5">
    <location>
        <begin position="311"/>
        <end position="431"/>
    </location>
</feature>
<dbReference type="InterPro" id="IPR048304">
    <property type="entry name" value="UbiD_Rift_dom"/>
</dbReference>
<dbReference type="PANTHER" id="PTHR30108">
    <property type="entry name" value="3-OCTAPRENYL-4-HYDROXYBENZOATE CARBOXY-LYASE-RELATED"/>
    <property type="match status" value="1"/>
</dbReference>
<comment type="similarity">
    <text evidence="1">Belongs to the UbiD family.</text>
</comment>
<comment type="caution">
    <text evidence="6">The sequence shown here is derived from an EMBL/GenBank/DDBJ whole genome shotgun (WGS) entry which is preliminary data.</text>
</comment>
<evidence type="ECO:0000259" key="4">
    <source>
        <dbReference type="Pfam" id="PF20695"/>
    </source>
</evidence>
<keyword evidence="7" id="KW-1185">Reference proteome</keyword>
<proteinExistence type="inferred from homology"/>
<dbReference type="Pfam" id="PF01977">
    <property type="entry name" value="UbiD"/>
    <property type="match status" value="1"/>
</dbReference>
<dbReference type="GO" id="GO:0005737">
    <property type="term" value="C:cytoplasm"/>
    <property type="evidence" value="ECO:0007669"/>
    <property type="project" value="TreeGrafter"/>
</dbReference>
<dbReference type="InterPro" id="IPR049381">
    <property type="entry name" value="UbiD-like_C"/>
</dbReference>
<evidence type="ECO:0000259" key="3">
    <source>
        <dbReference type="Pfam" id="PF01977"/>
    </source>
</evidence>
<dbReference type="SUPFAM" id="SSF50475">
    <property type="entry name" value="FMN-binding split barrel"/>
    <property type="match status" value="1"/>
</dbReference>
<reference evidence="6 7" key="1">
    <citation type="submission" date="2018-05" db="EMBL/GenBank/DDBJ databases">
        <title>Genomic Encyclopedia of Type Strains, Phase IV (KMG-IV): sequencing the most valuable type-strain genomes for metagenomic binning, comparative biology and taxonomic classification.</title>
        <authorList>
            <person name="Goeker M."/>
        </authorList>
    </citation>
    <scope>NUCLEOTIDE SEQUENCE [LARGE SCALE GENOMIC DNA]</scope>
    <source>
        <strain evidence="6 7">DSM 44704</strain>
    </source>
</reference>
<dbReference type="GO" id="GO:0016831">
    <property type="term" value="F:carboxy-lyase activity"/>
    <property type="evidence" value="ECO:0007669"/>
    <property type="project" value="InterPro"/>
</dbReference>
<dbReference type="OrthoDB" id="9809841at2"/>
<feature type="region of interest" description="Disordered" evidence="2">
    <location>
        <begin position="404"/>
        <end position="437"/>
    </location>
</feature>
<evidence type="ECO:0000256" key="2">
    <source>
        <dbReference type="SAM" id="MobiDB-lite"/>
    </source>
</evidence>
<feature type="domain" description="3-octaprenyl-4-hydroxybenzoate carboxy-lyase-like Rift-related" evidence="3">
    <location>
        <begin position="107"/>
        <end position="300"/>
    </location>
</feature>
<dbReference type="PANTHER" id="PTHR30108:SF21">
    <property type="entry name" value="4-HYDROXYBENZOATE DECARBOXYLASE"/>
    <property type="match status" value="1"/>
</dbReference>
<evidence type="ECO:0000259" key="5">
    <source>
        <dbReference type="Pfam" id="PF20696"/>
    </source>
</evidence>
<name>A0A318L0F3_9NOCA</name>
<dbReference type="Pfam" id="PF20695">
    <property type="entry name" value="UbiD_N"/>
    <property type="match status" value="1"/>
</dbReference>
<dbReference type="Gene3D" id="3.40.1670.10">
    <property type="entry name" value="UbiD C-terminal domain-like"/>
    <property type="match status" value="1"/>
</dbReference>
<evidence type="ECO:0000313" key="6">
    <source>
        <dbReference type="EMBL" id="PXX71604.1"/>
    </source>
</evidence>
<feature type="compositionally biased region" description="Polar residues" evidence="2">
    <location>
        <begin position="415"/>
        <end position="426"/>
    </location>
</feature>
<dbReference type="Pfam" id="PF20696">
    <property type="entry name" value="UbiD_C"/>
    <property type="match status" value="1"/>
</dbReference>
<dbReference type="RefSeq" id="WP_040743616.1">
    <property type="nucleotide sequence ID" value="NZ_QJKF01000001.1"/>
</dbReference>
<accession>A0A318L0F3</accession>
<evidence type="ECO:0000313" key="7">
    <source>
        <dbReference type="Proteomes" id="UP000247569"/>
    </source>
</evidence>
<dbReference type="InterPro" id="IPR002830">
    <property type="entry name" value="UbiD"/>
</dbReference>
<evidence type="ECO:0000256" key="1">
    <source>
        <dbReference type="ARBA" id="ARBA00010021"/>
    </source>
</evidence>
<protein>
    <submittedName>
        <fullName evidence="6">UbiD family decarboxylase</fullName>
    </submittedName>
</protein>
<organism evidence="6 7">
    <name type="scientific">Nocardia tenerifensis</name>
    <dbReference type="NCBI Taxonomy" id="228006"/>
    <lineage>
        <taxon>Bacteria</taxon>
        <taxon>Bacillati</taxon>
        <taxon>Actinomycetota</taxon>
        <taxon>Actinomycetes</taxon>
        <taxon>Mycobacteriales</taxon>
        <taxon>Nocardiaceae</taxon>
        <taxon>Nocardia</taxon>
    </lineage>
</organism>
<dbReference type="InterPro" id="IPR049383">
    <property type="entry name" value="UbiD-like_N"/>
</dbReference>